<protein>
    <submittedName>
        <fullName evidence="3">Uncharacterized protein</fullName>
    </submittedName>
</protein>
<sequence length="345" mass="35268">MTLTQAHEQTAGDDLIDDDSTPPTEQRRSRRGLTSTVALVGVLLTGVVVGGFVFLNTSPVVRPPAVDLSPDDVSSAQESVSSAKMLIDMMSATVDGGTSGIEKVVSSVEPTFASIDTAANAADHMVAGLAKAPNLQAAASQIQSLGASVSRSLRQAQSLAGSAQDIDELVTPIIDGLSRSDVPGADKTIERLKSLQRAARDVGGQLGGLGTLRAELDKATTATGPAARDVDAAIAQARSAASELKVGLDRLASAKSDTQKAAESMSDGLGKLKSALATVSNNLSSADESLTTQDAQPAYVYDHANRIGRGVTTGAVTALAILAAAGAVWGVLAWRGARRVSRVRG</sequence>
<dbReference type="SUPFAM" id="SSF58104">
    <property type="entry name" value="Methyl-accepting chemotaxis protein (MCP) signaling domain"/>
    <property type="match status" value="1"/>
</dbReference>
<name>A0AA97CSV4_9ACTN</name>
<proteinExistence type="predicted"/>
<dbReference type="RefSeq" id="WP_420040496.1">
    <property type="nucleotide sequence ID" value="NZ_CP128986.1"/>
</dbReference>
<keyword evidence="2" id="KW-0472">Membrane</keyword>
<accession>A0AA97CSV4</accession>
<feature type="region of interest" description="Disordered" evidence="1">
    <location>
        <begin position="1"/>
        <end position="31"/>
    </location>
</feature>
<keyword evidence="2" id="KW-0812">Transmembrane</keyword>
<dbReference type="EMBL" id="CP128986">
    <property type="protein sequence ID" value="WOC11164.1"/>
    <property type="molecule type" value="Genomic_DNA"/>
</dbReference>
<reference evidence="3" key="1">
    <citation type="submission" date="2023-06" db="EMBL/GenBank/DDBJ databases">
        <title>Gordonia sp. nov. and Pseudochrobactrum sp. nov., two species isolated from the burying beetle Nicrophorus vespilloides.</title>
        <authorList>
            <person name="Poehlein A."/>
            <person name="Guzman J."/>
            <person name="Daniel R."/>
            <person name="Vilcinskas A."/>
        </authorList>
    </citation>
    <scope>NUCLEOTIDE SEQUENCE</scope>
    <source>
        <strain evidence="3">MP11Mi</strain>
    </source>
</reference>
<evidence type="ECO:0000313" key="3">
    <source>
        <dbReference type="EMBL" id="WOC11164.1"/>
    </source>
</evidence>
<evidence type="ECO:0000256" key="2">
    <source>
        <dbReference type="SAM" id="Phobius"/>
    </source>
</evidence>
<organism evidence="3">
    <name type="scientific">Gordonia sp. MP11Mi</name>
    <dbReference type="NCBI Taxonomy" id="3022769"/>
    <lineage>
        <taxon>Bacteria</taxon>
        <taxon>Bacillati</taxon>
        <taxon>Actinomycetota</taxon>
        <taxon>Actinomycetes</taxon>
        <taxon>Mycobacteriales</taxon>
        <taxon>Gordoniaceae</taxon>
        <taxon>Gordonia</taxon>
    </lineage>
</organism>
<gene>
    <name evidence="3" type="ORF">MP11Mi_02310</name>
</gene>
<keyword evidence="2" id="KW-1133">Transmembrane helix</keyword>
<feature type="transmembrane region" description="Helical" evidence="2">
    <location>
        <begin position="315"/>
        <end position="334"/>
    </location>
</feature>
<feature type="transmembrane region" description="Helical" evidence="2">
    <location>
        <begin position="36"/>
        <end position="55"/>
    </location>
</feature>
<evidence type="ECO:0000256" key="1">
    <source>
        <dbReference type="SAM" id="MobiDB-lite"/>
    </source>
</evidence>
<dbReference type="AlphaFoldDB" id="A0AA97CSV4"/>